<sequence length="88" mass="9994">SSLREQRYEPARCGEMVKDIAKVIKARVKDLMIPRYKVVVTTIGQLNEQSIQIGSRCLWDPASDIFSSCVFKNTSLFALANVYGVYFE</sequence>
<dbReference type="InterPro" id="IPR005334">
    <property type="entry name" value="Tctex-1-like"/>
</dbReference>
<protein>
    <submittedName>
        <fullName evidence="2">TC1DA protein</fullName>
    </submittedName>
</protein>
<dbReference type="PANTHER" id="PTHR21255">
    <property type="entry name" value="T-COMPLEX-ASSOCIATED-TESTIS-EXPRESSED 1/ DYNEIN LIGHT CHAIN"/>
    <property type="match status" value="1"/>
</dbReference>
<evidence type="ECO:0000313" key="3">
    <source>
        <dbReference type="Proteomes" id="UP000534107"/>
    </source>
</evidence>
<name>A0A7K9HBX6_9PICI</name>
<evidence type="ECO:0000313" key="2">
    <source>
        <dbReference type="EMBL" id="NXH10495.1"/>
    </source>
</evidence>
<dbReference type="Proteomes" id="UP000534107">
    <property type="component" value="Unassembled WGS sequence"/>
</dbReference>
<organism evidence="2 3">
    <name type="scientific">Bucco capensis</name>
    <name type="common">collared puffbird</name>
    <dbReference type="NCBI Taxonomy" id="135168"/>
    <lineage>
        <taxon>Eukaryota</taxon>
        <taxon>Metazoa</taxon>
        <taxon>Chordata</taxon>
        <taxon>Craniata</taxon>
        <taxon>Vertebrata</taxon>
        <taxon>Euteleostomi</taxon>
        <taxon>Archelosauria</taxon>
        <taxon>Archosauria</taxon>
        <taxon>Dinosauria</taxon>
        <taxon>Saurischia</taxon>
        <taxon>Theropoda</taxon>
        <taxon>Coelurosauria</taxon>
        <taxon>Aves</taxon>
        <taxon>Neognathae</taxon>
        <taxon>Neoaves</taxon>
        <taxon>Telluraves</taxon>
        <taxon>Coraciimorphae</taxon>
        <taxon>Piciformes</taxon>
        <taxon>Bucconidae</taxon>
        <taxon>Bucco</taxon>
    </lineage>
</organism>
<dbReference type="PANTHER" id="PTHR21255:SF64">
    <property type="entry name" value="DYNEIN LIGHT CHAIN TCTEX-TYPE 5"/>
    <property type="match status" value="1"/>
</dbReference>
<dbReference type="GO" id="GO:0007018">
    <property type="term" value="P:microtubule-based movement"/>
    <property type="evidence" value="ECO:0007669"/>
    <property type="project" value="TreeGrafter"/>
</dbReference>
<feature type="non-terminal residue" evidence="2">
    <location>
        <position position="88"/>
    </location>
</feature>
<comment type="similarity">
    <text evidence="1">Belongs to the dynein light chain Tctex-type family.</text>
</comment>
<dbReference type="AlphaFoldDB" id="A0A7K9HBX6"/>
<reference evidence="2 3" key="1">
    <citation type="submission" date="2019-09" db="EMBL/GenBank/DDBJ databases">
        <title>Bird 10,000 Genomes (B10K) Project - Family phase.</title>
        <authorList>
            <person name="Zhang G."/>
        </authorList>
    </citation>
    <scope>NUCLEOTIDE SEQUENCE [LARGE SCALE GENOMIC DNA]</scope>
    <source>
        <strain evidence="2">B10K-DU-001-16</strain>
        <tissue evidence="2">Muscle</tissue>
    </source>
</reference>
<dbReference type="GO" id="GO:0005868">
    <property type="term" value="C:cytoplasmic dynein complex"/>
    <property type="evidence" value="ECO:0007669"/>
    <property type="project" value="TreeGrafter"/>
</dbReference>
<comment type="caution">
    <text evidence="2">The sequence shown here is derived from an EMBL/GenBank/DDBJ whole genome shotgun (WGS) entry which is preliminary data.</text>
</comment>
<dbReference type="GO" id="GO:0005737">
    <property type="term" value="C:cytoplasm"/>
    <property type="evidence" value="ECO:0007669"/>
    <property type="project" value="TreeGrafter"/>
</dbReference>
<dbReference type="Gene3D" id="3.30.1140.40">
    <property type="entry name" value="Tctex-1"/>
    <property type="match status" value="1"/>
</dbReference>
<dbReference type="GO" id="GO:0045505">
    <property type="term" value="F:dynein intermediate chain binding"/>
    <property type="evidence" value="ECO:0007669"/>
    <property type="project" value="TreeGrafter"/>
</dbReference>
<keyword evidence="3" id="KW-1185">Reference proteome</keyword>
<feature type="non-terminal residue" evidence="2">
    <location>
        <position position="1"/>
    </location>
</feature>
<dbReference type="Pfam" id="PF03645">
    <property type="entry name" value="Tctex-1"/>
    <property type="match status" value="1"/>
</dbReference>
<dbReference type="OrthoDB" id="10248487at2759"/>
<accession>A0A7K9HBX6</accession>
<dbReference type="InterPro" id="IPR038586">
    <property type="entry name" value="Tctex-1-like_sf"/>
</dbReference>
<dbReference type="EMBL" id="VWZO01002105">
    <property type="protein sequence ID" value="NXH10495.1"/>
    <property type="molecule type" value="Genomic_DNA"/>
</dbReference>
<proteinExistence type="inferred from homology"/>
<gene>
    <name evidence="2" type="primary">Tctex1d1a</name>
    <name evidence="2" type="ORF">BUCCAP_R06825</name>
</gene>
<evidence type="ECO:0000256" key="1">
    <source>
        <dbReference type="ARBA" id="ARBA00005361"/>
    </source>
</evidence>